<evidence type="ECO:0000256" key="1">
    <source>
        <dbReference type="SAM" id="MobiDB-lite"/>
    </source>
</evidence>
<reference evidence="2" key="1">
    <citation type="submission" date="2023-07" db="EMBL/GenBank/DDBJ databases">
        <title>Chromosome-level genome assembly of Artemia franciscana.</title>
        <authorList>
            <person name="Jo E."/>
        </authorList>
    </citation>
    <scope>NUCLEOTIDE SEQUENCE</scope>
    <source>
        <tissue evidence="2">Whole body</tissue>
    </source>
</reference>
<feature type="compositionally biased region" description="Polar residues" evidence="1">
    <location>
        <begin position="57"/>
        <end position="68"/>
    </location>
</feature>
<comment type="caution">
    <text evidence="2">The sequence shown here is derived from an EMBL/GenBank/DDBJ whole genome shotgun (WGS) entry which is preliminary data.</text>
</comment>
<dbReference type="Proteomes" id="UP001187531">
    <property type="component" value="Unassembled WGS sequence"/>
</dbReference>
<sequence length="152" mass="16070">MYEIPQFLGTSYPLSFALSNIVSGFRVSGISPFNNDIFTDDECAPSSITDRPEPEATTGSGTVESPSDSDAEVGSNVSTIEPIWMSTTPQTPKGGQTMDPSSAVSPGDIRPFPKAGPRKARDGGRACGSCQVLTDTPEKKKIEEKAVGQIIK</sequence>
<proteinExistence type="predicted"/>
<dbReference type="AlphaFoldDB" id="A0AA88IIN1"/>
<feature type="region of interest" description="Disordered" evidence="1">
    <location>
        <begin position="41"/>
        <end position="129"/>
    </location>
</feature>
<name>A0AA88IIN1_ARTSF</name>
<gene>
    <name evidence="2" type="ORF">QYM36_008504</name>
</gene>
<protein>
    <submittedName>
        <fullName evidence="2">Uncharacterized protein</fullName>
    </submittedName>
</protein>
<evidence type="ECO:0000313" key="2">
    <source>
        <dbReference type="EMBL" id="KAK2728049.1"/>
    </source>
</evidence>
<feature type="compositionally biased region" description="Polar residues" evidence="1">
    <location>
        <begin position="75"/>
        <end position="104"/>
    </location>
</feature>
<keyword evidence="3" id="KW-1185">Reference proteome</keyword>
<accession>A0AA88IIN1</accession>
<organism evidence="2 3">
    <name type="scientific">Artemia franciscana</name>
    <name type="common">Brine shrimp</name>
    <name type="synonym">Artemia sanfranciscana</name>
    <dbReference type="NCBI Taxonomy" id="6661"/>
    <lineage>
        <taxon>Eukaryota</taxon>
        <taxon>Metazoa</taxon>
        <taxon>Ecdysozoa</taxon>
        <taxon>Arthropoda</taxon>
        <taxon>Crustacea</taxon>
        <taxon>Branchiopoda</taxon>
        <taxon>Anostraca</taxon>
        <taxon>Artemiidae</taxon>
        <taxon>Artemia</taxon>
    </lineage>
</organism>
<dbReference type="EMBL" id="JAVRJZ010000001">
    <property type="protein sequence ID" value="KAK2728049.1"/>
    <property type="molecule type" value="Genomic_DNA"/>
</dbReference>
<evidence type="ECO:0000313" key="3">
    <source>
        <dbReference type="Proteomes" id="UP001187531"/>
    </source>
</evidence>